<evidence type="ECO:0000259" key="1">
    <source>
        <dbReference type="Pfam" id="PF00561"/>
    </source>
</evidence>
<sequence length="294" mass="30494">MTTRTLQTAEVDLVYDVHGPSPAVGGRPPLLMIGQPMDASGFSALAALFPERPVITYDPRGLGRSVRKDGRVDHVPEVQAADVHALIEALGAGPVEMFASSGGAVTALALVTAHPGDVTTLVAHEPPLLRLLPDAEAAGRAWAAVRQAYEAKGGGAGMAAFIAMTSWRGEFTDDFFARPPADPAAFGMPSEDDGTRDDPLLSDRSEAVGAYLPDVRALNAAPTRIVVAVGEESLDTFTGRTAAATAALLGQSPTVFPSHHGGFIGGDSPYAGQPEAFARKLHQVLEDAAGRPAD</sequence>
<organism evidence="2 3">
    <name type="scientific">Actinomadura graeca</name>
    <dbReference type="NCBI Taxonomy" id="2750812"/>
    <lineage>
        <taxon>Bacteria</taxon>
        <taxon>Bacillati</taxon>
        <taxon>Actinomycetota</taxon>
        <taxon>Actinomycetes</taxon>
        <taxon>Streptosporangiales</taxon>
        <taxon>Thermomonosporaceae</taxon>
        <taxon>Actinomadura</taxon>
    </lineage>
</organism>
<dbReference type="InterPro" id="IPR000073">
    <property type="entry name" value="AB_hydrolase_1"/>
</dbReference>
<dbReference type="GO" id="GO:0016787">
    <property type="term" value="F:hydrolase activity"/>
    <property type="evidence" value="ECO:0007669"/>
    <property type="project" value="UniProtKB-KW"/>
</dbReference>
<feature type="domain" description="AB hydrolase-1" evidence="1">
    <location>
        <begin position="51"/>
        <end position="141"/>
    </location>
</feature>
<gene>
    <name evidence="2" type="ORF">AGRA3207_003315</name>
</gene>
<protein>
    <submittedName>
        <fullName evidence="2">Alpha/beta hydrolase</fullName>
    </submittedName>
</protein>
<dbReference type="EMBL" id="CP059572">
    <property type="protein sequence ID" value="QXJ22329.1"/>
    <property type="molecule type" value="Genomic_DNA"/>
</dbReference>
<proteinExistence type="predicted"/>
<keyword evidence="2" id="KW-0378">Hydrolase</keyword>
<name>A0ABX8QWH4_9ACTN</name>
<dbReference type="Pfam" id="PF00561">
    <property type="entry name" value="Abhydrolase_1"/>
    <property type="match status" value="1"/>
</dbReference>
<dbReference type="RefSeq" id="WP_231335554.1">
    <property type="nucleotide sequence ID" value="NZ_CP059572.1"/>
</dbReference>
<accession>A0ABX8QWH4</accession>
<keyword evidence="3" id="KW-1185">Reference proteome</keyword>
<evidence type="ECO:0000313" key="2">
    <source>
        <dbReference type="EMBL" id="QXJ22329.1"/>
    </source>
</evidence>
<evidence type="ECO:0000313" key="3">
    <source>
        <dbReference type="Proteomes" id="UP001049518"/>
    </source>
</evidence>
<dbReference type="Gene3D" id="3.40.50.1820">
    <property type="entry name" value="alpha/beta hydrolase"/>
    <property type="match status" value="1"/>
</dbReference>
<reference evidence="2" key="1">
    <citation type="submission" date="2020-07" db="EMBL/GenBank/DDBJ databases">
        <authorList>
            <person name="Tarantini F.S."/>
            <person name="Hong K.W."/>
            <person name="Chan K.G."/>
        </authorList>
    </citation>
    <scope>NUCLEOTIDE SEQUENCE</scope>
    <source>
        <strain evidence="2">32-07</strain>
    </source>
</reference>
<dbReference type="SUPFAM" id="SSF53474">
    <property type="entry name" value="alpha/beta-Hydrolases"/>
    <property type="match status" value="1"/>
</dbReference>
<dbReference type="Proteomes" id="UP001049518">
    <property type="component" value="Chromosome"/>
</dbReference>
<dbReference type="InterPro" id="IPR029058">
    <property type="entry name" value="AB_hydrolase_fold"/>
</dbReference>